<comment type="caution">
    <text evidence="2">The sequence shown here is derived from an EMBL/GenBank/DDBJ whole genome shotgun (WGS) entry which is preliminary data.</text>
</comment>
<proteinExistence type="predicted"/>
<dbReference type="Proteomes" id="UP000050381">
    <property type="component" value="Unassembled WGS sequence"/>
</dbReference>
<reference evidence="2 3" key="1">
    <citation type="submission" date="2015-09" db="EMBL/GenBank/DDBJ databases">
        <title>Genome announcement of multiple Pseudomonas syringae strains.</title>
        <authorList>
            <person name="Thakur S."/>
            <person name="Wang P.W."/>
            <person name="Gong Y."/>
            <person name="Weir B.S."/>
            <person name="Guttman D.S."/>
        </authorList>
    </citation>
    <scope>NUCLEOTIDE SEQUENCE [LARGE SCALE GENOMIC DNA]</scope>
    <source>
        <strain evidence="2 3">ICMP9419</strain>
    </source>
</reference>
<dbReference type="PATRIC" id="fig|264450.4.peg.1524"/>
<gene>
    <name evidence="2" type="ORF">ALO79_200214</name>
</gene>
<organism evidence="2 3">
    <name type="scientific">Pseudomonas syringae pv. castaneae</name>
    <dbReference type="NCBI Taxonomy" id="264450"/>
    <lineage>
        <taxon>Bacteria</taxon>
        <taxon>Pseudomonadati</taxon>
        <taxon>Pseudomonadota</taxon>
        <taxon>Gammaproteobacteria</taxon>
        <taxon>Pseudomonadales</taxon>
        <taxon>Pseudomonadaceae</taxon>
        <taxon>Pseudomonas</taxon>
        <taxon>Pseudomonas syringae</taxon>
    </lineage>
</organism>
<sequence>MNYEIPAVIPPGVNVDVHMKLANDQWKKDPSTGAFMSWFYYKVRNKGPWDYKQKHPEWEDFGNFHYGAVGTAGQLTEQLLLRAAGFAQGEAKTRKHKWGHWFWLPPYGDDPKDQKWIKMGILYAKSKGY</sequence>
<dbReference type="AlphaFoldDB" id="A0A0P9SCF4"/>
<evidence type="ECO:0000313" key="3">
    <source>
        <dbReference type="Proteomes" id="UP000050381"/>
    </source>
</evidence>
<accession>A0A0P9SCF4</accession>
<dbReference type="RefSeq" id="WP_032615126.1">
    <property type="nucleotide sequence ID" value="NZ_LIIH01000038.1"/>
</dbReference>
<evidence type="ECO:0000259" key="1">
    <source>
        <dbReference type="Pfam" id="PF15607"/>
    </source>
</evidence>
<protein>
    <recommendedName>
        <fullName evidence="1">Bacterial toxin 44 domain-containing protein</fullName>
    </recommendedName>
</protein>
<dbReference type="Pfam" id="PF15607">
    <property type="entry name" value="Ntox44"/>
    <property type="match status" value="1"/>
</dbReference>
<dbReference type="GeneID" id="65076871"/>
<name>A0A0P9SCF4_PSESX</name>
<evidence type="ECO:0000313" key="2">
    <source>
        <dbReference type="EMBL" id="KPW95716.1"/>
    </source>
</evidence>
<feature type="domain" description="Bacterial toxin 44" evidence="1">
    <location>
        <begin position="59"/>
        <end position="123"/>
    </location>
</feature>
<dbReference type="InterPro" id="IPR028946">
    <property type="entry name" value="Ntox44"/>
</dbReference>
<dbReference type="EMBL" id="LJQD01000251">
    <property type="protein sequence ID" value="KPW95716.1"/>
    <property type="molecule type" value="Genomic_DNA"/>
</dbReference>